<reference evidence="2" key="2">
    <citation type="journal article" date="2023" name="IMA Fungus">
        <title>Comparative genomic study of the Penicillium genus elucidates a diverse pangenome and 15 lateral gene transfer events.</title>
        <authorList>
            <person name="Petersen C."/>
            <person name="Sorensen T."/>
            <person name="Nielsen M.R."/>
            <person name="Sondergaard T.E."/>
            <person name="Sorensen J.L."/>
            <person name="Fitzpatrick D.A."/>
            <person name="Frisvad J.C."/>
            <person name="Nielsen K.L."/>
        </authorList>
    </citation>
    <scope>NUCLEOTIDE SEQUENCE</scope>
    <source>
        <strain evidence="2">IBT 22155</strain>
    </source>
</reference>
<dbReference type="Proteomes" id="UP001149079">
    <property type="component" value="Unassembled WGS sequence"/>
</dbReference>
<name>A0A9W9GLM7_9EURO</name>
<proteinExistence type="predicted"/>
<keyword evidence="3" id="KW-1185">Reference proteome</keyword>
<gene>
    <name evidence="2" type="ORF">N7515_007716</name>
</gene>
<reference evidence="2" key="1">
    <citation type="submission" date="2022-11" db="EMBL/GenBank/DDBJ databases">
        <authorList>
            <person name="Petersen C."/>
        </authorList>
    </citation>
    <scope>NUCLEOTIDE SEQUENCE</scope>
    <source>
        <strain evidence="2">IBT 22155</strain>
    </source>
</reference>
<accession>A0A9W9GLM7</accession>
<evidence type="ECO:0000313" key="2">
    <source>
        <dbReference type="EMBL" id="KAJ5123891.1"/>
    </source>
</evidence>
<comment type="caution">
    <text evidence="2">The sequence shown here is derived from an EMBL/GenBank/DDBJ whole genome shotgun (WGS) entry which is preliminary data.</text>
</comment>
<feature type="region of interest" description="Disordered" evidence="1">
    <location>
        <begin position="21"/>
        <end position="49"/>
    </location>
</feature>
<dbReference type="RefSeq" id="XP_056518290.1">
    <property type="nucleotide sequence ID" value="XM_056668460.1"/>
</dbReference>
<sequence>MTLLWLQADLESKTWDSSSQALRVKNQDAMSSPQLRSSPGRNMQGGMSPVGFSRTHSAWESNVRVGSGLVLRVRCFQFMIPLIEQPKILGKTQSGRIT</sequence>
<dbReference type="GeneID" id="81407630"/>
<protein>
    <submittedName>
        <fullName evidence="2">Uncharacterized protein</fullName>
    </submittedName>
</protein>
<evidence type="ECO:0000256" key="1">
    <source>
        <dbReference type="SAM" id="MobiDB-lite"/>
    </source>
</evidence>
<dbReference type="AlphaFoldDB" id="A0A9W9GLM7"/>
<organism evidence="2 3">
    <name type="scientific">Penicillium bovifimosum</name>
    <dbReference type="NCBI Taxonomy" id="126998"/>
    <lineage>
        <taxon>Eukaryota</taxon>
        <taxon>Fungi</taxon>
        <taxon>Dikarya</taxon>
        <taxon>Ascomycota</taxon>
        <taxon>Pezizomycotina</taxon>
        <taxon>Eurotiomycetes</taxon>
        <taxon>Eurotiomycetidae</taxon>
        <taxon>Eurotiales</taxon>
        <taxon>Aspergillaceae</taxon>
        <taxon>Penicillium</taxon>
    </lineage>
</organism>
<evidence type="ECO:0000313" key="3">
    <source>
        <dbReference type="Proteomes" id="UP001149079"/>
    </source>
</evidence>
<dbReference type="EMBL" id="JAPQKL010000006">
    <property type="protein sequence ID" value="KAJ5123891.1"/>
    <property type="molecule type" value="Genomic_DNA"/>
</dbReference>
<feature type="compositionally biased region" description="Polar residues" evidence="1">
    <location>
        <begin position="28"/>
        <end position="41"/>
    </location>
</feature>